<keyword evidence="2" id="KW-1185">Reference proteome</keyword>
<name>A0ACA9MQY2_9GLOM</name>
<proteinExistence type="predicted"/>
<reference evidence="1" key="1">
    <citation type="submission" date="2021-06" db="EMBL/GenBank/DDBJ databases">
        <authorList>
            <person name="Kallberg Y."/>
            <person name="Tangrot J."/>
            <person name="Rosling A."/>
        </authorList>
    </citation>
    <scope>NUCLEOTIDE SEQUENCE</scope>
    <source>
        <strain evidence="1">28 12/20/2015</strain>
    </source>
</reference>
<sequence>DKCLQKYLTAFLLKMHYDEMTQALYYVAKFVAQEDTDDIDDDKPSKNGTEIDTPQATLKRIIEFVSLYNVNEIWFINVGNSFQIKLIPTQWYIENENGSEEPFLQADKFEDNLNVTIMQNSSSAKMYLYNFDQGEKDFHENNLTILEQKAIYRELYSIYKKALSKALQDNLKSQQLISLLQEFIKENNSGQSDSGESLQTDNANDKNKDSKIFNLKNLKKHHSRR</sequence>
<evidence type="ECO:0000313" key="2">
    <source>
        <dbReference type="Proteomes" id="UP000789366"/>
    </source>
</evidence>
<comment type="caution">
    <text evidence="1">The sequence shown here is derived from an EMBL/GenBank/DDBJ whole genome shotgun (WGS) entry which is preliminary data.</text>
</comment>
<protein>
    <submittedName>
        <fullName evidence="1">17837_t:CDS:1</fullName>
    </submittedName>
</protein>
<dbReference type="EMBL" id="CAJVPW010008992">
    <property type="protein sequence ID" value="CAG8599366.1"/>
    <property type="molecule type" value="Genomic_DNA"/>
</dbReference>
<feature type="non-terminal residue" evidence="1">
    <location>
        <position position="1"/>
    </location>
</feature>
<organism evidence="1 2">
    <name type="scientific">Cetraspora pellucida</name>
    <dbReference type="NCBI Taxonomy" id="1433469"/>
    <lineage>
        <taxon>Eukaryota</taxon>
        <taxon>Fungi</taxon>
        <taxon>Fungi incertae sedis</taxon>
        <taxon>Mucoromycota</taxon>
        <taxon>Glomeromycotina</taxon>
        <taxon>Glomeromycetes</taxon>
        <taxon>Diversisporales</taxon>
        <taxon>Gigasporaceae</taxon>
        <taxon>Cetraspora</taxon>
    </lineage>
</organism>
<evidence type="ECO:0000313" key="1">
    <source>
        <dbReference type="EMBL" id="CAG8599366.1"/>
    </source>
</evidence>
<dbReference type="Proteomes" id="UP000789366">
    <property type="component" value="Unassembled WGS sequence"/>
</dbReference>
<accession>A0ACA9MQY2</accession>
<gene>
    <name evidence="1" type="ORF">SPELUC_LOCUS7051</name>
</gene>